<accession>A0ABS1C1B9</accession>
<dbReference type="RefSeq" id="WP_200505712.1">
    <property type="nucleotide sequence ID" value="NZ_JAEHFX010000003.1"/>
</dbReference>
<organism evidence="1 2">
    <name type="scientific">Adhaeribacter terrigena</name>
    <dbReference type="NCBI Taxonomy" id="2793070"/>
    <lineage>
        <taxon>Bacteria</taxon>
        <taxon>Pseudomonadati</taxon>
        <taxon>Bacteroidota</taxon>
        <taxon>Cytophagia</taxon>
        <taxon>Cytophagales</taxon>
        <taxon>Hymenobacteraceae</taxon>
        <taxon>Adhaeribacter</taxon>
    </lineage>
</organism>
<dbReference type="Proteomes" id="UP000644147">
    <property type="component" value="Unassembled WGS sequence"/>
</dbReference>
<evidence type="ECO:0008006" key="3">
    <source>
        <dbReference type="Google" id="ProtNLM"/>
    </source>
</evidence>
<keyword evidence="2" id="KW-1185">Reference proteome</keyword>
<name>A0ABS1C1B9_9BACT</name>
<comment type="caution">
    <text evidence="1">The sequence shown here is derived from an EMBL/GenBank/DDBJ whole genome shotgun (WGS) entry which is preliminary data.</text>
</comment>
<dbReference type="EMBL" id="JAEHFX010000003">
    <property type="protein sequence ID" value="MBK0402966.1"/>
    <property type="molecule type" value="Genomic_DNA"/>
</dbReference>
<evidence type="ECO:0000313" key="1">
    <source>
        <dbReference type="EMBL" id="MBK0402966.1"/>
    </source>
</evidence>
<evidence type="ECO:0000313" key="2">
    <source>
        <dbReference type="Proteomes" id="UP000644147"/>
    </source>
</evidence>
<protein>
    <recommendedName>
        <fullName evidence="3">Outer membrane protein beta-barrel domain-containing protein</fullName>
    </recommendedName>
</protein>
<reference evidence="1 2" key="1">
    <citation type="submission" date="2020-12" db="EMBL/GenBank/DDBJ databases">
        <title>Bacterial novel species Adhaeribacter sp. BT258 isolated from soil.</title>
        <authorList>
            <person name="Jung H.-Y."/>
        </authorList>
    </citation>
    <scope>NUCLEOTIDE SEQUENCE [LARGE SCALE GENOMIC DNA]</scope>
    <source>
        <strain evidence="1 2">BT258</strain>
    </source>
</reference>
<sequence>MHLPTLEWALMGAMGGKKLKATLQYGLAIPLKKIRVPLDETNYRFQTLNNWSAIFQIGVRYNFLLTKKEMN</sequence>
<proteinExistence type="predicted"/>
<gene>
    <name evidence="1" type="ORF">I5M27_08200</name>
</gene>